<dbReference type="AlphaFoldDB" id="A0A1E5G603"/>
<evidence type="ECO:0000256" key="3">
    <source>
        <dbReference type="ARBA" id="ARBA00022448"/>
    </source>
</evidence>
<dbReference type="SUPFAM" id="SSF160527">
    <property type="entry name" value="V-type ATPase subunit E-like"/>
    <property type="match status" value="1"/>
</dbReference>
<comment type="caution">
    <text evidence="9">The sequence shown here is derived from an EMBL/GenBank/DDBJ whole genome shotgun (WGS) entry which is preliminary data.</text>
</comment>
<keyword evidence="7" id="KW-0175">Coiled coil</keyword>
<reference evidence="9 10" key="1">
    <citation type="submission" date="2016-09" db="EMBL/GenBank/DDBJ databases">
        <title>Draft genome sequence for the type strain of Desulfuribacillus alkaliarsenatis AHT28, an obligately anaerobic, sulfidogenic bacterium isolated from Russian soda lake sediments.</title>
        <authorList>
            <person name="Abin C.A."/>
            <person name="Hollibaugh J.T."/>
        </authorList>
    </citation>
    <scope>NUCLEOTIDE SEQUENCE [LARGE SCALE GENOMIC DNA]</scope>
    <source>
        <strain evidence="9 10">AHT28</strain>
    </source>
</reference>
<dbReference type="GO" id="GO:0044781">
    <property type="term" value="P:bacterial-type flagellum organization"/>
    <property type="evidence" value="ECO:0007669"/>
    <property type="project" value="UniProtKB-KW"/>
</dbReference>
<dbReference type="Proteomes" id="UP000094296">
    <property type="component" value="Unassembled WGS sequence"/>
</dbReference>
<name>A0A1E5G603_9FIRM</name>
<evidence type="ECO:0000256" key="2">
    <source>
        <dbReference type="ARBA" id="ARBA00006602"/>
    </source>
</evidence>
<keyword evidence="10" id="KW-1185">Reference proteome</keyword>
<sequence>MSSRIFKAGFVKPSTEAKVIEAKPVPFKKIENQNNNIEAQEAENDNKIQLSREAQEIINNAKLEAEEILQLAEQRATNINQTAEQEKDLMLKEIEDSASKIFETAKQDGFQAGYEEGYTAGNKQAHDDYMHRINEVNIILKEANKQKVDELLEAQELVTDIAFEVAKKILLKNPEVLKEQIVDLVTKSLEKVRDTEKVEINVNPKDFSVVNDALPNLKNIIHGKADIVIQVETHIDEGSCVLHTSLGTIDATVTTQLEEIKKALQSLDLGSEGIAEA</sequence>
<dbReference type="STRING" id="766136.BHF68_02780"/>
<evidence type="ECO:0000256" key="7">
    <source>
        <dbReference type="SAM" id="Coils"/>
    </source>
</evidence>
<evidence type="ECO:0000259" key="8">
    <source>
        <dbReference type="Pfam" id="PF02108"/>
    </source>
</evidence>
<evidence type="ECO:0000313" key="9">
    <source>
        <dbReference type="EMBL" id="OEF98606.1"/>
    </source>
</evidence>
<dbReference type="EMBL" id="MIJE01000001">
    <property type="protein sequence ID" value="OEF98606.1"/>
    <property type="molecule type" value="Genomic_DNA"/>
</dbReference>
<keyword evidence="4" id="KW-1005">Bacterial flagellum biogenesis</keyword>
<dbReference type="InterPro" id="IPR051472">
    <property type="entry name" value="T3SS_Stator/FliH"/>
</dbReference>
<accession>A0A1E5G603</accession>
<dbReference type="InterPro" id="IPR018035">
    <property type="entry name" value="Flagellar_FliH/T3SS_HrpE"/>
</dbReference>
<keyword evidence="5" id="KW-0653">Protein transport</keyword>
<proteinExistence type="inferred from homology"/>
<keyword evidence="6" id="KW-1006">Bacterial flagellum protein export</keyword>
<feature type="coiled-coil region" evidence="7">
    <location>
        <begin position="30"/>
        <end position="100"/>
    </location>
</feature>
<dbReference type="PANTHER" id="PTHR34982:SF1">
    <property type="entry name" value="FLAGELLAR ASSEMBLY PROTEIN FLIH"/>
    <property type="match status" value="1"/>
</dbReference>
<dbReference type="GO" id="GO:0005829">
    <property type="term" value="C:cytosol"/>
    <property type="evidence" value="ECO:0007669"/>
    <property type="project" value="TreeGrafter"/>
</dbReference>
<dbReference type="RefSeq" id="WP_069642098.1">
    <property type="nucleotide sequence ID" value="NZ_MIJE01000001.1"/>
</dbReference>
<keyword evidence="3" id="KW-0813">Transport</keyword>
<comment type="function">
    <text evidence="1">Needed for flagellar regrowth and assembly.</text>
</comment>
<evidence type="ECO:0000256" key="1">
    <source>
        <dbReference type="ARBA" id="ARBA00003041"/>
    </source>
</evidence>
<evidence type="ECO:0000256" key="4">
    <source>
        <dbReference type="ARBA" id="ARBA00022795"/>
    </source>
</evidence>
<evidence type="ECO:0000313" key="10">
    <source>
        <dbReference type="Proteomes" id="UP000094296"/>
    </source>
</evidence>
<protein>
    <recommendedName>
        <fullName evidence="8">Flagellar assembly protein FliH/Type III secretion system HrpE domain-containing protein</fullName>
    </recommendedName>
</protein>
<organism evidence="9 10">
    <name type="scientific">Desulfuribacillus alkaliarsenatis</name>
    <dbReference type="NCBI Taxonomy" id="766136"/>
    <lineage>
        <taxon>Bacteria</taxon>
        <taxon>Bacillati</taxon>
        <taxon>Bacillota</taxon>
        <taxon>Desulfuribacillia</taxon>
        <taxon>Desulfuribacillales</taxon>
        <taxon>Desulfuribacillaceae</taxon>
        <taxon>Desulfuribacillus</taxon>
    </lineage>
</organism>
<dbReference type="PANTHER" id="PTHR34982">
    <property type="entry name" value="YOP PROTEINS TRANSLOCATION PROTEIN L"/>
    <property type="match status" value="1"/>
</dbReference>
<evidence type="ECO:0000256" key="6">
    <source>
        <dbReference type="ARBA" id="ARBA00023225"/>
    </source>
</evidence>
<gene>
    <name evidence="9" type="ORF">BHF68_02780</name>
</gene>
<evidence type="ECO:0000256" key="5">
    <source>
        <dbReference type="ARBA" id="ARBA00022927"/>
    </source>
</evidence>
<comment type="similarity">
    <text evidence="2">Belongs to the FliH family.</text>
</comment>
<dbReference type="Pfam" id="PF02108">
    <property type="entry name" value="FliH"/>
    <property type="match status" value="1"/>
</dbReference>
<dbReference type="GO" id="GO:0015031">
    <property type="term" value="P:protein transport"/>
    <property type="evidence" value="ECO:0007669"/>
    <property type="project" value="UniProtKB-KW"/>
</dbReference>
<feature type="domain" description="Flagellar assembly protein FliH/Type III secretion system HrpE" evidence="8">
    <location>
        <begin position="145"/>
        <end position="260"/>
    </location>
</feature>